<accession>A0A8J8NRL3</accession>
<dbReference type="AlphaFoldDB" id="A0A8J8NRL3"/>
<name>A0A8J8NRL3_HALGN</name>
<keyword evidence="2" id="KW-1185">Reference proteome</keyword>
<protein>
    <submittedName>
        <fullName evidence="1">Uncharacterized protein</fullName>
    </submittedName>
</protein>
<comment type="caution">
    <text evidence="1">The sequence shown here is derived from an EMBL/GenBank/DDBJ whole genome shotgun (WGS) entry which is preliminary data.</text>
</comment>
<evidence type="ECO:0000313" key="2">
    <source>
        <dbReference type="Proteomes" id="UP000785679"/>
    </source>
</evidence>
<organism evidence="1 2">
    <name type="scientific">Halteria grandinella</name>
    <dbReference type="NCBI Taxonomy" id="5974"/>
    <lineage>
        <taxon>Eukaryota</taxon>
        <taxon>Sar</taxon>
        <taxon>Alveolata</taxon>
        <taxon>Ciliophora</taxon>
        <taxon>Intramacronucleata</taxon>
        <taxon>Spirotrichea</taxon>
        <taxon>Stichotrichia</taxon>
        <taxon>Sporadotrichida</taxon>
        <taxon>Halteriidae</taxon>
        <taxon>Halteria</taxon>
    </lineage>
</organism>
<proteinExistence type="predicted"/>
<dbReference type="EMBL" id="RRYP01008383">
    <property type="protein sequence ID" value="TNV79813.1"/>
    <property type="molecule type" value="Genomic_DNA"/>
</dbReference>
<sequence length="258" mass="29468">MLNELRGPVREFQGRGTIVTRNLVIIDPHQTIKENIACIESNLPDSVRSDEERTEPNISVKTTSCFKPCLKDYMRCERSSIFLPDHSQTDFEIDSAVKSNNFGTLYERMARLNASKRPQMQQNSFLIDGSSKSKSITIRNRATSIYGHRKQGSCFQAFDGSQTLSTQYSHRRIESGDRVTKQSHNINSSNFHTSVNSIAGTTVNHQRQTSGRSIDPYYQQRIIGIYESFLGHLSPKKKRQLQQELSREASYSLNSPYY</sequence>
<dbReference type="Proteomes" id="UP000785679">
    <property type="component" value="Unassembled WGS sequence"/>
</dbReference>
<evidence type="ECO:0000313" key="1">
    <source>
        <dbReference type="EMBL" id="TNV79813.1"/>
    </source>
</evidence>
<reference evidence="1" key="1">
    <citation type="submission" date="2019-06" db="EMBL/GenBank/DDBJ databases">
        <authorList>
            <person name="Zheng W."/>
        </authorList>
    </citation>
    <scope>NUCLEOTIDE SEQUENCE</scope>
    <source>
        <strain evidence="1">QDHG01</strain>
    </source>
</reference>
<gene>
    <name evidence="1" type="ORF">FGO68_gene13111</name>
</gene>